<gene>
    <name evidence="2" type="ORF">B9Z19DRAFT_1086206</name>
</gene>
<dbReference type="AlphaFoldDB" id="A0A2T6ZPS8"/>
<reference evidence="2 3" key="1">
    <citation type="submission" date="2017-04" db="EMBL/GenBank/DDBJ databases">
        <title>Draft genome sequence of Tuber borchii Vittad., a whitish edible truffle.</title>
        <authorList>
            <consortium name="DOE Joint Genome Institute"/>
            <person name="Murat C."/>
            <person name="Kuo A."/>
            <person name="Barry K.W."/>
            <person name="Clum A."/>
            <person name="Dockter R.B."/>
            <person name="Fauchery L."/>
            <person name="Iotti M."/>
            <person name="Kohler A."/>
            <person name="Labutti K."/>
            <person name="Lindquist E.A."/>
            <person name="Lipzen A."/>
            <person name="Ohm R.A."/>
            <person name="Wang M."/>
            <person name="Grigoriev I.V."/>
            <person name="Zambonelli A."/>
            <person name="Martin F.M."/>
        </authorList>
    </citation>
    <scope>NUCLEOTIDE SEQUENCE [LARGE SCALE GENOMIC DNA]</scope>
    <source>
        <strain evidence="2 3">Tbo3840</strain>
    </source>
</reference>
<name>A0A2T6ZPS8_TUBBO</name>
<organism evidence="2 3">
    <name type="scientific">Tuber borchii</name>
    <name type="common">White truffle</name>
    <dbReference type="NCBI Taxonomy" id="42251"/>
    <lineage>
        <taxon>Eukaryota</taxon>
        <taxon>Fungi</taxon>
        <taxon>Dikarya</taxon>
        <taxon>Ascomycota</taxon>
        <taxon>Pezizomycotina</taxon>
        <taxon>Pezizomycetes</taxon>
        <taxon>Pezizales</taxon>
        <taxon>Tuberaceae</taxon>
        <taxon>Tuber</taxon>
    </lineage>
</organism>
<dbReference type="STRING" id="42251.A0A2T6ZPS8"/>
<evidence type="ECO:0000256" key="1">
    <source>
        <dbReference type="SAM" id="MobiDB-lite"/>
    </source>
</evidence>
<feature type="compositionally biased region" description="Pro residues" evidence="1">
    <location>
        <begin position="1"/>
        <end position="17"/>
    </location>
</feature>
<accession>A0A2T6ZPS8</accession>
<proteinExistence type="predicted"/>
<protein>
    <recommendedName>
        <fullName evidence="4">BTB domain-containing protein</fullName>
    </recommendedName>
</protein>
<evidence type="ECO:0000313" key="3">
    <source>
        <dbReference type="Proteomes" id="UP000244722"/>
    </source>
</evidence>
<sequence length="392" mass="43423">MSQPTPLPSPPTSPPRSPLSEKAPTTPAAMAEVATATIAVPLLPLRETIISPVGDILIRLLTPTHTLHYKTSASVLITTSKIFSAMLSPTSPFSEARRFNNSPYSSTEPFVLKLHDDDPVALCILLKSLHNHPSVPQSLTFKQLVKMAVVVDKYDCSHATRMYGERWMKAWISKAEIPGYEEWLFVAWVWGVEKIFGKLFGKAVMEVCVQRVGGERKGGGVFGEFVPEAVLKAILNHRAQLLNHIKLVFTALFNRYQPSSTSSQSPLQCAATPPDARCDAITFFSVYRKLSELNLLPWNTIEDLDGFTVNELVGWVLNATPASNVWGGGTKMLSLEKHGKECNPLEKLAAQVKTAIVAGGGSKEREVWEFRVREDDCSWEDIVKEFGIMWQS</sequence>
<feature type="region of interest" description="Disordered" evidence="1">
    <location>
        <begin position="1"/>
        <end position="26"/>
    </location>
</feature>
<dbReference type="OrthoDB" id="5275938at2759"/>
<comment type="caution">
    <text evidence="2">The sequence shown here is derived from an EMBL/GenBank/DDBJ whole genome shotgun (WGS) entry which is preliminary data.</text>
</comment>
<keyword evidence="3" id="KW-1185">Reference proteome</keyword>
<evidence type="ECO:0000313" key="2">
    <source>
        <dbReference type="EMBL" id="PUU77485.1"/>
    </source>
</evidence>
<dbReference type="Proteomes" id="UP000244722">
    <property type="component" value="Unassembled WGS sequence"/>
</dbReference>
<dbReference type="EMBL" id="NESQ01000151">
    <property type="protein sequence ID" value="PUU77485.1"/>
    <property type="molecule type" value="Genomic_DNA"/>
</dbReference>
<evidence type="ECO:0008006" key="4">
    <source>
        <dbReference type="Google" id="ProtNLM"/>
    </source>
</evidence>